<protein>
    <recommendedName>
        <fullName evidence="9">Subtilisin inhibitor domain-containing protein</fullName>
    </recommendedName>
</protein>
<proteinExistence type="inferred from homology"/>
<keyword evidence="6 8" id="KW-0722">Serine protease inhibitor</keyword>
<evidence type="ECO:0000256" key="2">
    <source>
        <dbReference type="ARBA" id="ARBA00010472"/>
    </source>
</evidence>
<evidence type="ECO:0000256" key="8">
    <source>
        <dbReference type="RuleBase" id="RU003471"/>
    </source>
</evidence>
<name>A0A4V2YU25_9ACTN</name>
<organism evidence="10 11">
    <name type="scientific">Actinomadura rubrisoli</name>
    <dbReference type="NCBI Taxonomy" id="2530368"/>
    <lineage>
        <taxon>Bacteria</taxon>
        <taxon>Bacillati</taxon>
        <taxon>Actinomycetota</taxon>
        <taxon>Actinomycetes</taxon>
        <taxon>Streptosporangiales</taxon>
        <taxon>Thermomonosporaceae</taxon>
        <taxon>Actinomadura</taxon>
    </lineage>
</organism>
<comment type="similarity">
    <text evidence="2 8">Belongs to the protease inhibitor I16 (SSI) family.</text>
</comment>
<keyword evidence="5 8" id="KW-0646">Protease inhibitor</keyword>
<dbReference type="AlphaFoldDB" id="A0A4V2YU25"/>
<evidence type="ECO:0000256" key="4">
    <source>
        <dbReference type="ARBA" id="ARBA00022525"/>
    </source>
</evidence>
<dbReference type="Proteomes" id="UP000294513">
    <property type="component" value="Unassembled WGS sequence"/>
</dbReference>
<evidence type="ECO:0000256" key="6">
    <source>
        <dbReference type="ARBA" id="ARBA00022900"/>
    </source>
</evidence>
<dbReference type="Gene3D" id="3.30.350.10">
    <property type="entry name" value="Subtilisin inhibitor-like"/>
    <property type="match status" value="1"/>
</dbReference>
<keyword evidence="4" id="KW-0964">Secreted</keyword>
<dbReference type="EMBL" id="SMKU01000217">
    <property type="protein sequence ID" value="TDD76117.1"/>
    <property type="molecule type" value="Genomic_DNA"/>
</dbReference>
<comment type="caution">
    <text evidence="10">The sequence shown here is derived from an EMBL/GenBank/DDBJ whole genome shotgun (WGS) entry which is preliminary data.</text>
</comment>
<comment type="subunit">
    <text evidence="3">Homodimer.</text>
</comment>
<comment type="subcellular location">
    <subcellularLocation>
        <location evidence="1">Secreted</location>
    </subcellularLocation>
</comment>
<evidence type="ECO:0000256" key="5">
    <source>
        <dbReference type="ARBA" id="ARBA00022690"/>
    </source>
</evidence>
<evidence type="ECO:0000259" key="9">
    <source>
        <dbReference type="Pfam" id="PF00720"/>
    </source>
</evidence>
<sequence>MAADRDQAIQGGIMHVSRVRVRWAAALAGMAAMLPAVPAAAEPAPREPIGAYLLMMVPNDGPISAATLWCGPAGGTHVSASRACDQLASASGEVRRIPARTGPCTLALAPVRVTADGTWRGRPRHFARTYPNKCIASRDTGGILF</sequence>
<dbReference type="GO" id="GO:0005576">
    <property type="term" value="C:extracellular region"/>
    <property type="evidence" value="ECO:0007669"/>
    <property type="project" value="UniProtKB-SubCell"/>
</dbReference>
<keyword evidence="11" id="KW-1185">Reference proteome</keyword>
<dbReference type="GO" id="GO:0004867">
    <property type="term" value="F:serine-type endopeptidase inhibitor activity"/>
    <property type="evidence" value="ECO:0007669"/>
    <property type="project" value="UniProtKB-KW"/>
</dbReference>
<dbReference type="PRINTS" id="PR00294">
    <property type="entry name" value="SSBTLNINHBTR"/>
</dbReference>
<evidence type="ECO:0000256" key="3">
    <source>
        <dbReference type="ARBA" id="ARBA00011738"/>
    </source>
</evidence>
<reference evidence="10 11" key="1">
    <citation type="submission" date="2019-03" db="EMBL/GenBank/DDBJ databases">
        <title>Draft genome sequences of novel Actinobacteria.</title>
        <authorList>
            <person name="Sahin N."/>
            <person name="Ay H."/>
            <person name="Saygin H."/>
        </authorList>
    </citation>
    <scope>NUCLEOTIDE SEQUENCE [LARGE SCALE GENOMIC DNA]</scope>
    <source>
        <strain evidence="10 11">H3C3</strain>
    </source>
</reference>
<dbReference type="Pfam" id="PF00720">
    <property type="entry name" value="SSI"/>
    <property type="match status" value="1"/>
</dbReference>
<gene>
    <name evidence="10" type="ORF">E1298_31135</name>
</gene>
<dbReference type="InterPro" id="IPR023549">
    <property type="entry name" value="Subtilisin_inhibitor"/>
</dbReference>
<evidence type="ECO:0000256" key="1">
    <source>
        <dbReference type="ARBA" id="ARBA00004613"/>
    </source>
</evidence>
<evidence type="ECO:0000313" key="10">
    <source>
        <dbReference type="EMBL" id="TDD76117.1"/>
    </source>
</evidence>
<dbReference type="SUPFAM" id="SSF55399">
    <property type="entry name" value="Subtilisin inhibitor"/>
    <property type="match status" value="1"/>
</dbReference>
<accession>A0A4V2YU25</accession>
<feature type="domain" description="Subtilisin inhibitor" evidence="9">
    <location>
        <begin position="64"/>
        <end position="132"/>
    </location>
</feature>
<dbReference type="OrthoDB" id="3542626at2"/>
<evidence type="ECO:0000313" key="11">
    <source>
        <dbReference type="Proteomes" id="UP000294513"/>
    </source>
</evidence>
<dbReference type="InterPro" id="IPR036819">
    <property type="entry name" value="Subtilisin_inhibitor-like_sf"/>
</dbReference>
<keyword evidence="7" id="KW-1015">Disulfide bond</keyword>
<dbReference type="InterPro" id="IPR000691">
    <property type="entry name" value="Prot_inh_I16_SSI"/>
</dbReference>
<evidence type="ECO:0000256" key="7">
    <source>
        <dbReference type="ARBA" id="ARBA00023157"/>
    </source>
</evidence>